<comment type="caution">
    <text evidence="3">The sequence shown here is derived from an EMBL/GenBank/DDBJ whole genome shotgun (WGS) entry which is preliminary data.</text>
</comment>
<feature type="region of interest" description="Disordered" evidence="1">
    <location>
        <begin position="225"/>
        <end position="253"/>
    </location>
</feature>
<accession>A0ABR0T9L2</accession>
<evidence type="ECO:0000313" key="3">
    <source>
        <dbReference type="EMBL" id="KAK6000665.1"/>
    </source>
</evidence>
<gene>
    <name evidence="3" type="ORF">QM012_003390</name>
</gene>
<evidence type="ECO:0000313" key="4">
    <source>
        <dbReference type="Proteomes" id="UP001341245"/>
    </source>
</evidence>
<feature type="domain" description="Amidase" evidence="2">
    <location>
        <begin position="113"/>
        <end position="395"/>
    </location>
</feature>
<dbReference type="Pfam" id="PF01425">
    <property type="entry name" value="Amidase"/>
    <property type="match status" value="1"/>
</dbReference>
<proteinExistence type="predicted"/>
<dbReference type="Gene3D" id="3.90.1300.10">
    <property type="entry name" value="Amidase signature (AS) domain"/>
    <property type="match status" value="1"/>
</dbReference>
<sequence>MVDEQLELTGVVDWDWTFEAPLPAVVQFPWFLADVPGWHNDGTSPGETFHNNRDYLVQAVRVRELSKTRSDKFSVLLASARQRQIFQSAINFRDVHKEFVSSNGEFQSRRHHDLVQAYKFRIDEVNDEFNAVLEVNPDAEDIAANLDKERDNNKLRGPLHGIPVLLEDNIYTDHRTSTSAGSYALLGSKPAREATVARKLCESGAILLGKVNLSEWANFRSGSENGNNGWSARGGQTFGAFDPGTDPDGSSSESAVSSILGLCLAAIGTETDGSIVCPAQRSSVVGVAPTTGLVARDGIIPLSSRQDTVGPLARTVKDAAHLLTAISGQSIYDDATDNIPFDSVPNYAEACEGSRLDGLRLGVPRDALKLVDSVVMNAFERALDILRSSGAVIVDNIRFAGADEWNAWTGSSRRACVQAEFKQSI</sequence>
<reference evidence="3 4" key="1">
    <citation type="submission" date="2023-11" db="EMBL/GenBank/DDBJ databases">
        <title>Draft genome sequence and annotation of the polyextremotolerant black yeast-like fungus Aureobasidium pullulans NRRL 62042.</title>
        <authorList>
            <person name="Dielentheis-Frenken M.R.E."/>
            <person name="Wibberg D."/>
            <person name="Blank L.M."/>
            <person name="Tiso T."/>
        </authorList>
    </citation>
    <scope>NUCLEOTIDE SEQUENCE [LARGE SCALE GENOMIC DNA]</scope>
    <source>
        <strain evidence="3 4">NRRL 62042</strain>
    </source>
</reference>
<organism evidence="3 4">
    <name type="scientific">Aureobasidium pullulans</name>
    <name type="common">Black yeast</name>
    <name type="synonym">Pullularia pullulans</name>
    <dbReference type="NCBI Taxonomy" id="5580"/>
    <lineage>
        <taxon>Eukaryota</taxon>
        <taxon>Fungi</taxon>
        <taxon>Dikarya</taxon>
        <taxon>Ascomycota</taxon>
        <taxon>Pezizomycotina</taxon>
        <taxon>Dothideomycetes</taxon>
        <taxon>Dothideomycetidae</taxon>
        <taxon>Dothideales</taxon>
        <taxon>Saccotheciaceae</taxon>
        <taxon>Aureobasidium</taxon>
    </lineage>
</organism>
<dbReference type="PANTHER" id="PTHR42678:SF34">
    <property type="entry name" value="OS04G0183300 PROTEIN"/>
    <property type="match status" value="1"/>
</dbReference>
<name>A0ABR0T9L2_AURPU</name>
<evidence type="ECO:0000259" key="2">
    <source>
        <dbReference type="Pfam" id="PF01425"/>
    </source>
</evidence>
<dbReference type="InterPro" id="IPR036928">
    <property type="entry name" value="AS_sf"/>
</dbReference>
<dbReference type="InterPro" id="IPR023631">
    <property type="entry name" value="Amidase_dom"/>
</dbReference>
<keyword evidence="4" id="KW-1185">Reference proteome</keyword>
<dbReference type="SUPFAM" id="SSF75304">
    <property type="entry name" value="Amidase signature (AS) enzymes"/>
    <property type="match status" value="1"/>
</dbReference>
<dbReference type="Proteomes" id="UP001341245">
    <property type="component" value="Unassembled WGS sequence"/>
</dbReference>
<dbReference type="PANTHER" id="PTHR42678">
    <property type="entry name" value="AMIDASE"/>
    <property type="match status" value="1"/>
</dbReference>
<dbReference type="EMBL" id="JASGXD010000016">
    <property type="protein sequence ID" value="KAK6000665.1"/>
    <property type="molecule type" value="Genomic_DNA"/>
</dbReference>
<protein>
    <recommendedName>
        <fullName evidence="2">Amidase domain-containing protein</fullName>
    </recommendedName>
</protein>
<evidence type="ECO:0000256" key="1">
    <source>
        <dbReference type="SAM" id="MobiDB-lite"/>
    </source>
</evidence>